<dbReference type="OrthoDB" id="2257454at2759"/>
<comment type="subcellular location">
    <subcellularLocation>
        <location evidence="1">Mitochondrion</location>
    </subcellularLocation>
</comment>
<gene>
    <name evidence="8" type="ORF">PAAG_08957</name>
</gene>
<dbReference type="eggNOG" id="KOG4844">
    <property type="taxonomic scope" value="Eukaryota"/>
</dbReference>
<feature type="region of interest" description="Disordered" evidence="7">
    <location>
        <begin position="87"/>
        <end position="112"/>
    </location>
</feature>
<evidence type="ECO:0000256" key="7">
    <source>
        <dbReference type="SAM" id="MobiDB-lite"/>
    </source>
</evidence>
<dbReference type="HOGENOM" id="CLU_150777_0_0_1"/>
<comment type="similarity">
    <text evidence="2">Belongs to the mitochondrion-specific ribosomal protein mS33 family.</text>
</comment>
<organism evidence="8 9">
    <name type="scientific">Paracoccidioides lutzii (strain ATCC MYA-826 / Pb01)</name>
    <name type="common">Paracoccidioides brasiliensis</name>
    <dbReference type="NCBI Taxonomy" id="502779"/>
    <lineage>
        <taxon>Eukaryota</taxon>
        <taxon>Fungi</taxon>
        <taxon>Dikarya</taxon>
        <taxon>Ascomycota</taxon>
        <taxon>Pezizomycotina</taxon>
        <taxon>Eurotiomycetes</taxon>
        <taxon>Eurotiomycetidae</taxon>
        <taxon>Onygenales</taxon>
        <taxon>Ajellomycetaceae</taxon>
        <taxon>Paracoccidioides</taxon>
    </lineage>
</organism>
<dbReference type="OMA" id="MKAQCQV"/>
<dbReference type="GO" id="GO:0005840">
    <property type="term" value="C:ribosome"/>
    <property type="evidence" value="ECO:0007669"/>
    <property type="project" value="UniProtKB-KW"/>
</dbReference>
<reference evidence="8 9" key="1">
    <citation type="journal article" date="2011" name="PLoS Genet.">
        <title>Comparative genomic analysis of human fungal pathogens causing paracoccidioidomycosis.</title>
        <authorList>
            <person name="Desjardins C.A."/>
            <person name="Champion M.D."/>
            <person name="Holder J.W."/>
            <person name="Muszewska A."/>
            <person name="Goldberg J."/>
            <person name="Bailao A.M."/>
            <person name="Brigido M.M."/>
            <person name="Ferreira M.E."/>
            <person name="Garcia A.M."/>
            <person name="Grynberg M."/>
            <person name="Gujja S."/>
            <person name="Heiman D.I."/>
            <person name="Henn M.R."/>
            <person name="Kodira C.D."/>
            <person name="Leon-Narvaez H."/>
            <person name="Longo L.V."/>
            <person name="Ma L.J."/>
            <person name="Malavazi I."/>
            <person name="Matsuo A.L."/>
            <person name="Morais F.V."/>
            <person name="Pereira M."/>
            <person name="Rodriguez-Brito S."/>
            <person name="Sakthikumar S."/>
            <person name="Salem-Izacc S.M."/>
            <person name="Sykes S.M."/>
            <person name="Teixeira M.M."/>
            <person name="Vallejo M.C."/>
            <person name="Walter M.E."/>
            <person name="Yandava C."/>
            <person name="Young S."/>
            <person name="Zeng Q."/>
            <person name="Zucker J."/>
            <person name="Felipe M.S."/>
            <person name="Goldman G.H."/>
            <person name="Haas B.J."/>
            <person name="McEwen J.G."/>
            <person name="Nino-Vega G."/>
            <person name="Puccia R."/>
            <person name="San-Blas G."/>
            <person name="Soares C.M."/>
            <person name="Birren B.W."/>
            <person name="Cuomo C.A."/>
        </authorList>
    </citation>
    <scope>NUCLEOTIDE SEQUENCE [LARGE SCALE GENOMIC DNA]</scope>
    <source>
        <strain evidence="9">ATCC MYA-826 / Pb01</strain>
    </source>
</reference>
<evidence type="ECO:0000256" key="4">
    <source>
        <dbReference type="ARBA" id="ARBA00023128"/>
    </source>
</evidence>
<dbReference type="GeneID" id="9092341"/>
<dbReference type="KEGG" id="pbl:PAAG_08957"/>
<keyword evidence="9" id="KW-1185">Reference proteome</keyword>
<evidence type="ECO:0000256" key="5">
    <source>
        <dbReference type="ARBA" id="ARBA00023274"/>
    </source>
</evidence>
<name>C1HDW4_PARBA</name>
<evidence type="ECO:0000256" key="3">
    <source>
        <dbReference type="ARBA" id="ARBA00022980"/>
    </source>
</evidence>
<evidence type="ECO:0000256" key="1">
    <source>
        <dbReference type="ARBA" id="ARBA00004173"/>
    </source>
</evidence>
<dbReference type="STRING" id="502779.C1HDW4"/>
<dbReference type="PANTHER" id="PTHR13362">
    <property type="entry name" value="MITOCHONDRIAL RIBOSOMAL PROTEIN S33"/>
    <property type="match status" value="1"/>
</dbReference>
<dbReference type="PANTHER" id="PTHR13362:SF2">
    <property type="entry name" value="SMALL RIBOSOMAL SUBUNIT PROTEIN MS33"/>
    <property type="match status" value="1"/>
</dbReference>
<dbReference type="RefSeq" id="XP_015701601.1">
    <property type="nucleotide sequence ID" value="XM_015846680.1"/>
</dbReference>
<keyword evidence="4" id="KW-0496">Mitochondrion</keyword>
<keyword evidence="3" id="KW-0689">Ribosomal protein</keyword>
<dbReference type="AlphaFoldDB" id="C1HDW4"/>
<dbReference type="Proteomes" id="UP000002059">
    <property type="component" value="Partially assembled WGS sequence"/>
</dbReference>
<proteinExistence type="inferred from homology"/>
<protein>
    <recommendedName>
        <fullName evidence="6">Small ribosomal subunit protein mS33</fullName>
    </recommendedName>
</protein>
<dbReference type="Pfam" id="PF08293">
    <property type="entry name" value="MRP-S33"/>
    <property type="match status" value="1"/>
</dbReference>
<dbReference type="GO" id="GO:0005739">
    <property type="term" value="C:mitochondrion"/>
    <property type="evidence" value="ECO:0007669"/>
    <property type="project" value="UniProtKB-SubCell"/>
</dbReference>
<evidence type="ECO:0000313" key="8">
    <source>
        <dbReference type="EMBL" id="EEH40108.2"/>
    </source>
</evidence>
<accession>C1HDW4</accession>
<sequence length="112" mass="12947">MALSVPRSRLLDLVKQQAQCRIFSHTYNPDRQRLGNKVLRQRLRGPALASYYPQRIGTLKELGKAYEHLGLRMVDYEEGERLEVIERLKSRGKGNPKKRRTAAESRSAKKRG</sequence>
<evidence type="ECO:0000313" key="9">
    <source>
        <dbReference type="Proteomes" id="UP000002059"/>
    </source>
</evidence>
<dbReference type="VEuPathDB" id="FungiDB:PAAG_08957"/>
<dbReference type="GO" id="GO:1990904">
    <property type="term" value="C:ribonucleoprotein complex"/>
    <property type="evidence" value="ECO:0007669"/>
    <property type="project" value="UniProtKB-KW"/>
</dbReference>
<dbReference type="EMBL" id="KN294047">
    <property type="protein sequence ID" value="EEH40108.2"/>
    <property type="molecule type" value="Genomic_DNA"/>
</dbReference>
<dbReference type="InterPro" id="IPR013219">
    <property type="entry name" value="Ribosomal_mS33"/>
</dbReference>
<feature type="compositionally biased region" description="Basic residues" evidence="7">
    <location>
        <begin position="90"/>
        <end position="100"/>
    </location>
</feature>
<keyword evidence="5" id="KW-0687">Ribonucleoprotein</keyword>
<feature type="compositionally biased region" description="Basic and acidic residues" evidence="7">
    <location>
        <begin position="101"/>
        <end position="112"/>
    </location>
</feature>
<evidence type="ECO:0000256" key="6">
    <source>
        <dbReference type="ARBA" id="ARBA00035132"/>
    </source>
</evidence>
<evidence type="ECO:0000256" key="2">
    <source>
        <dbReference type="ARBA" id="ARBA00008970"/>
    </source>
</evidence>